<dbReference type="InterPro" id="IPR015655">
    <property type="entry name" value="PP2C"/>
</dbReference>
<accession>A0A644ZDU3</accession>
<organism evidence="2">
    <name type="scientific">bioreactor metagenome</name>
    <dbReference type="NCBI Taxonomy" id="1076179"/>
    <lineage>
        <taxon>unclassified sequences</taxon>
        <taxon>metagenomes</taxon>
        <taxon>ecological metagenomes</taxon>
    </lineage>
</organism>
<reference evidence="2" key="1">
    <citation type="submission" date="2019-08" db="EMBL/GenBank/DDBJ databases">
        <authorList>
            <person name="Kucharzyk K."/>
            <person name="Murdoch R.W."/>
            <person name="Higgins S."/>
            <person name="Loffler F."/>
        </authorList>
    </citation>
    <scope>NUCLEOTIDE SEQUENCE</scope>
</reference>
<feature type="domain" description="PPM-type phosphatase" evidence="1">
    <location>
        <begin position="1"/>
        <end position="154"/>
    </location>
</feature>
<dbReference type="InterPro" id="IPR001932">
    <property type="entry name" value="PPM-type_phosphatase-like_dom"/>
</dbReference>
<dbReference type="PROSITE" id="PS51746">
    <property type="entry name" value="PPM_2"/>
    <property type="match status" value="1"/>
</dbReference>
<evidence type="ECO:0000313" key="2">
    <source>
        <dbReference type="EMBL" id="MPM36064.1"/>
    </source>
</evidence>
<evidence type="ECO:0000259" key="1">
    <source>
        <dbReference type="PROSITE" id="PS51746"/>
    </source>
</evidence>
<protein>
    <submittedName>
        <fullName evidence="2">Serine/threonine phosphatase stp</fullName>
        <ecNumber evidence="2">3.1.3.16</ecNumber>
    </submittedName>
</protein>
<keyword evidence="2" id="KW-0378">Hydrolase</keyword>
<dbReference type="InterPro" id="IPR036457">
    <property type="entry name" value="PPM-type-like_dom_sf"/>
</dbReference>
<comment type="caution">
    <text evidence="2">The sequence shown here is derived from an EMBL/GenBank/DDBJ whole genome shotgun (WGS) entry which is preliminary data.</text>
</comment>
<gene>
    <name evidence="2" type="primary">stp_6</name>
    <name evidence="2" type="ORF">SDC9_82659</name>
</gene>
<dbReference type="Pfam" id="PF00481">
    <property type="entry name" value="PP2C"/>
    <property type="match status" value="1"/>
</dbReference>
<dbReference type="EC" id="3.1.3.16" evidence="2"/>
<dbReference type="CDD" id="cd00143">
    <property type="entry name" value="PP2Cc"/>
    <property type="match status" value="1"/>
</dbReference>
<dbReference type="PANTHER" id="PTHR47992">
    <property type="entry name" value="PROTEIN PHOSPHATASE"/>
    <property type="match status" value="1"/>
</dbReference>
<dbReference type="Gene3D" id="3.60.40.10">
    <property type="entry name" value="PPM-type phosphatase domain"/>
    <property type="match status" value="1"/>
</dbReference>
<dbReference type="EMBL" id="VSSQ01007484">
    <property type="protein sequence ID" value="MPM36064.1"/>
    <property type="molecule type" value="Genomic_DNA"/>
</dbReference>
<name>A0A644ZDU3_9ZZZZ</name>
<sequence>MAQENPKLKGMGTTLTVVYLLDDERACAAHVGDSRIYLLQSNGLKKITRDHSYVAELVRNKEISPEEAVNHQHKNIIMRAVGAEPYVEVDSFEFLTSGAKRMLLSSDGLTNMVGEEEIENILQDSSLTFAADSLMEKALAAGGKDNISFIILDLED</sequence>
<proteinExistence type="predicted"/>
<dbReference type="GO" id="GO:0004722">
    <property type="term" value="F:protein serine/threonine phosphatase activity"/>
    <property type="evidence" value="ECO:0007669"/>
    <property type="project" value="UniProtKB-EC"/>
</dbReference>
<dbReference type="SUPFAM" id="SSF81606">
    <property type="entry name" value="PP2C-like"/>
    <property type="match status" value="1"/>
</dbReference>
<dbReference type="AlphaFoldDB" id="A0A644ZDU3"/>